<evidence type="ECO:0000259" key="4">
    <source>
        <dbReference type="Pfam" id="PF22624"/>
    </source>
</evidence>
<dbReference type="PANTHER" id="PTHR12215">
    <property type="entry name" value="PHOSPHOPANTETHEINE TRANSFERASE"/>
    <property type="match status" value="1"/>
</dbReference>
<keyword evidence="6" id="KW-1185">Reference proteome</keyword>
<keyword evidence="2 5" id="KW-0808">Transferase</keyword>
<dbReference type="Gene3D" id="3.90.470.20">
    <property type="entry name" value="4'-phosphopantetheinyl transferase domain"/>
    <property type="match status" value="1"/>
</dbReference>
<dbReference type="EC" id="2.7.8.7" evidence="1"/>
<organism evidence="5 6">
    <name type="scientific">Apiospora aurea</name>
    <dbReference type="NCBI Taxonomy" id="335848"/>
    <lineage>
        <taxon>Eukaryota</taxon>
        <taxon>Fungi</taxon>
        <taxon>Dikarya</taxon>
        <taxon>Ascomycota</taxon>
        <taxon>Pezizomycotina</taxon>
        <taxon>Sordariomycetes</taxon>
        <taxon>Xylariomycetidae</taxon>
        <taxon>Amphisphaeriales</taxon>
        <taxon>Apiosporaceae</taxon>
        <taxon>Apiospora</taxon>
    </lineage>
</organism>
<accession>A0ABR1QRJ1</accession>
<dbReference type="SUPFAM" id="SSF56214">
    <property type="entry name" value="4'-phosphopantetheinyl transferase"/>
    <property type="match status" value="2"/>
</dbReference>
<gene>
    <name evidence="5" type="ORF">PG986_003383</name>
</gene>
<dbReference type="InterPro" id="IPR055066">
    <property type="entry name" value="AASDHPPT_N"/>
</dbReference>
<name>A0ABR1QRJ1_9PEZI</name>
<dbReference type="Pfam" id="PF01648">
    <property type="entry name" value="ACPS"/>
    <property type="match status" value="1"/>
</dbReference>
<proteinExistence type="predicted"/>
<evidence type="ECO:0000313" key="5">
    <source>
        <dbReference type="EMBL" id="KAK7962558.1"/>
    </source>
</evidence>
<dbReference type="PANTHER" id="PTHR12215:SF10">
    <property type="entry name" value="L-AMINOADIPATE-SEMIALDEHYDE DEHYDROGENASE-PHOSPHOPANTETHEINYL TRANSFERASE"/>
    <property type="match status" value="1"/>
</dbReference>
<dbReference type="InterPro" id="IPR037143">
    <property type="entry name" value="4-PPantetheinyl_Trfase_dom_sf"/>
</dbReference>
<protein>
    <recommendedName>
        <fullName evidence="1">holo-[acyl-carrier-protein] synthase</fullName>
        <ecNumber evidence="1">2.7.8.7</ecNumber>
    </recommendedName>
</protein>
<dbReference type="Proteomes" id="UP001391051">
    <property type="component" value="Unassembled WGS sequence"/>
</dbReference>
<evidence type="ECO:0000256" key="1">
    <source>
        <dbReference type="ARBA" id="ARBA00013172"/>
    </source>
</evidence>
<comment type="caution">
    <text evidence="5">The sequence shown here is derived from an EMBL/GenBank/DDBJ whole genome shotgun (WGS) entry which is preliminary data.</text>
</comment>
<dbReference type="InterPro" id="IPR008278">
    <property type="entry name" value="4-PPantetheinyl_Trfase_dom"/>
</dbReference>
<evidence type="ECO:0000259" key="3">
    <source>
        <dbReference type="Pfam" id="PF01648"/>
    </source>
</evidence>
<dbReference type="RefSeq" id="XP_066704669.1">
    <property type="nucleotide sequence ID" value="XM_066839605.1"/>
</dbReference>
<dbReference type="GeneID" id="92072667"/>
<dbReference type="Pfam" id="PF22624">
    <property type="entry name" value="AASDHPPT_N"/>
    <property type="match status" value="1"/>
</dbReference>
<sequence length="332" mass="36311">MASSNTSIIQWLVDTRDLWPQAAKTKDLEQAAPRALAILTPEERAGVLKYFFVRDAKMSLASHLLKHYVLARTLGIPWSATKLTRDANKKPVFLAGDDGRQPCWFNVSHQAGLVALVASTAAASEDREEAAEADVGVDIVCVSERRDRDLRMVRDEGWDYFVDMHSDVFGRGETAYLKSREFAAAASASVSSAVAPTTSEKVADAKLRRFYALWCLREAYVKMTGEALLAPWLGDLNFVEVRAPEPVTAEGGAFQQGADGTGQVITTHEVTFEGQRVDDANICLRSLGPDYMLGTAVRTPKNKEVGLGWHLGAFEVVDVETIVQFVEAEGSA</sequence>
<dbReference type="InterPro" id="IPR050559">
    <property type="entry name" value="P-Pant_transferase_sf"/>
</dbReference>
<feature type="domain" description="4'-phosphopantetheinyl transferase N-terminal" evidence="4">
    <location>
        <begin position="34"/>
        <end position="120"/>
    </location>
</feature>
<dbReference type="GO" id="GO:0016740">
    <property type="term" value="F:transferase activity"/>
    <property type="evidence" value="ECO:0007669"/>
    <property type="project" value="UniProtKB-KW"/>
</dbReference>
<dbReference type="EMBL" id="JAQQWE010000002">
    <property type="protein sequence ID" value="KAK7962558.1"/>
    <property type="molecule type" value="Genomic_DNA"/>
</dbReference>
<evidence type="ECO:0000256" key="2">
    <source>
        <dbReference type="ARBA" id="ARBA00022679"/>
    </source>
</evidence>
<reference evidence="5 6" key="1">
    <citation type="submission" date="2023-01" db="EMBL/GenBank/DDBJ databases">
        <title>Analysis of 21 Apiospora genomes using comparative genomics revels a genus with tremendous synthesis potential of carbohydrate active enzymes and secondary metabolites.</title>
        <authorList>
            <person name="Sorensen T."/>
        </authorList>
    </citation>
    <scope>NUCLEOTIDE SEQUENCE [LARGE SCALE GENOMIC DNA]</scope>
    <source>
        <strain evidence="5 6">CBS 24483</strain>
    </source>
</reference>
<evidence type="ECO:0000313" key="6">
    <source>
        <dbReference type="Proteomes" id="UP001391051"/>
    </source>
</evidence>
<feature type="domain" description="4'-phosphopantetheinyl transferase" evidence="3">
    <location>
        <begin position="135"/>
        <end position="242"/>
    </location>
</feature>